<evidence type="ECO:0000259" key="2">
    <source>
        <dbReference type="Pfam" id="PF06259"/>
    </source>
</evidence>
<name>A0ABR7LXR6_9ACTN</name>
<reference evidence="3 4" key="1">
    <citation type="submission" date="2020-06" db="EMBL/GenBank/DDBJ databases">
        <title>Actinomadura xiongansis sp. nov., isolated from soil of Baiyangdian.</title>
        <authorList>
            <person name="Zhang X."/>
        </authorList>
    </citation>
    <scope>NUCLEOTIDE SEQUENCE [LARGE SCALE GENOMIC DNA]</scope>
    <source>
        <strain evidence="3 4">HBUM206468</strain>
    </source>
</reference>
<gene>
    <name evidence="3" type="ORF">HKK74_29290</name>
</gene>
<dbReference type="InterPro" id="IPR010427">
    <property type="entry name" value="DUF1023"/>
</dbReference>
<dbReference type="SUPFAM" id="SSF53474">
    <property type="entry name" value="alpha/beta-Hydrolases"/>
    <property type="match status" value="1"/>
</dbReference>
<feature type="domain" description="DUF1023" evidence="2">
    <location>
        <begin position="91"/>
        <end position="260"/>
    </location>
</feature>
<evidence type="ECO:0000256" key="1">
    <source>
        <dbReference type="SAM" id="SignalP"/>
    </source>
</evidence>
<proteinExistence type="predicted"/>
<comment type="caution">
    <text evidence="3">The sequence shown here is derived from an EMBL/GenBank/DDBJ whole genome shotgun (WGS) entry which is preliminary data.</text>
</comment>
<dbReference type="EMBL" id="JABVEC010000028">
    <property type="protein sequence ID" value="MBC6469556.1"/>
    <property type="molecule type" value="Genomic_DNA"/>
</dbReference>
<evidence type="ECO:0000313" key="3">
    <source>
        <dbReference type="EMBL" id="MBC6469556.1"/>
    </source>
</evidence>
<keyword evidence="4" id="KW-1185">Reference proteome</keyword>
<dbReference type="Proteomes" id="UP000805614">
    <property type="component" value="Unassembled WGS sequence"/>
</dbReference>
<dbReference type="Pfam" id="PF06259">
    <property type="entry name" value="Abhydrolase_8"/>
    <property type="match status" value="1"/>
</dbReference>
<sequence>MRHGRVALAALVTVGGFAIPAVAGARPDSPRVERPLPALTHTALTERYAENRRAVVADARAALTAGDRTTAGRLRALAAPGRRFLTYDGHRAVEVIGDLSTARRVAVLVPGADTTPATFDSRGTASPGGGARAVIAEARRIDPRSGLAVIAWLGYDAPATLSLDVATTRRADQGARSLRRLTGWLNTSGDATDPVRISLLCHSYGSVVCARAAGRVQVADLAVFGSPGMVVRSVRDLRTDARVWAGRASGDWTAYVPKLRVLGAGLGADPTSRGFGARPFGTGDGGHSDYLEPGGQALRNLALIALGRGAEVTR</sequence>
<protein>
    <recommendedName>
        <fullName evidence="2">DUF1023 domain-containing protein</fullName>
    </recommendedName>
</protein>
<keyword evidence="1" id="KW-0732">Signal</keyword>
<dbReference type="RefSeq" id="WP_187246600.1">
    <property type="nucleotide sequence ID" value="NZ_BAAAOK010000025.1"/>
</dbReference>
<evidence type="ECO:0000313" key="4">
    <source>
        <dbReference type="Proteomes" id="UP000805614"/>
    </source>
</evidence>
<feature type="chain" id="PRO_5047524053" description="DUF1023 domain-containing protein" evidence="1">
    <location>
        <begin position="24"/>
        <end position="314"/>
    </location>
</feature>
<feature type="signal peptide" evidence="1">
    <location>
        <begin position="1"/>
        <end position="23"/>
    </location>
</feature>
<organism evidence="3 4">
    <name type="scientific">Actinomadura alba</name>
    <dbReference type="NCBI Taxonomy" id="406431"/>
    <lineage>
        <taxon>Bacteria</taxon>
        <taxon>Bacillati</taxon>
        <taxon>Actinomycetota</taxon>
        <taxon>Actinomycetes</taxon>
        <taxon>Streptosporangiales</taxon>
        <taxon>Thermomonosporaceae</taxon>
        <taxon>Actinomadura</taxon>
    </lineage>
</organism>
<accession>A0ABR7LXR6</accession>
<dbReference type="InterPro" id="IPR029058">
    <property type="entry name" value="AB_hydrolase_fold"/>
</dbReference>